<feature type="transmembrane region" description="Helical" evidence="12">
    <location>
        <begin position="72"/>
        <end position="99"/>
    </location>
</feature>
<feature type="transmembrane region" description="Helical" evidence="12">
    <location>
        <begin position="120"/>
        <end position="142"/>
    </location>
</feature>
<keyword evidence="8" id="KW-0675">Receptor</keyword>
<evidence type="ECO:0000313" key="15">
    <source>
        <dbReference type="Proteomes" id="UP000678393"/>
    </source>
</evidence>
<evidence type="ECO:0000256" key="3">
    <source>
        <dbReference type="ARBA" id="ARBA00022692"/>
    </source>
</evidence>
<feature type="region of interest" description="Disordered" evidence="11">
    <location>
        <begin position="302"/>
        <end position="448"/>
    </location>
</feature>
<keyword evidence="7" id="KW-1015">Disulfide bond</keyword>
<evidence type="ECO:0000256" key="11">
    <source>
        <dbReference type="SAM" id="MobiDB-lite"/>
    </source>
</evidence>
<keyword evidence="9" id="KW-0325">Glycoprotein</keyword>
<dbReference type="EMBL" id="CAJHNH020001957">
    <property type="protein sequence ID" value="CAG5125124.1"/>
    <property type="molecule type" value="Genomic_DNA"/>
</dbReference>
<dbReference type="Gene3D" id="1.20.1070.10">
    <property type="entry name" value="Rhodopsin 7-helix transmembrane proteins"/>
    <property type="match status" value="1"/>
</dbReference>
<keyword evidence="6 12" id="KW-0472">Membrane</keyword>
<evidence type="ECO:0000313" key="14">
    <source>
        <dbReference type="EMBL" id="CAG5125124.1"/>
    </source>
</evidence>
<reference evidence="14" key="1">
    <citation type="submission" date="2021-04" db="EMBL/GenBank/DDBJ databases">
        <authorList>
            <consortium name="Molecular Ecology Group"/>
        </authorList>
    </citation>
    <scope>NUCLEOTIDE SEQUENCE</scope>
</reference>
<keyword evidence="5" id="KW-0297">G-protein coupled receptor</keyword>
<evidence type="ECO:0000256" key="5">
    <source>
        <dbReference type="ARBA" id="ARBA00023040"/>
    </source>
</evidence>
<feature type="compositionally biased region" description="Low complexity" evidence="11">
    <location>
        <begin position="380"/>
        <end position="397"/>
    </location>
</feature>
<feature type="transmembrane region" description="Helical" evidence="12">
    <location>
        <begin position="219"/>
        <end position="237"/>
    </location>
</feature>
<dbReference type="Proteomes" id="UP000678393">
    <property type="component" value="Unassembled WGS sequence"/>
</dbReference>
<feature type="transmembrane region" description="Helical" evidence="12">
    <location>
        <begin position="162"/>
        <end position="188"/>
    </location>
</feature>
<evidence type="ECO:0000256" key="2">
    <source>
        <dbReference type="ARBA" id="ARBA00022475"/>
    </source>
</evidence>
<keyword evidence="10" id="KW-0807">Transducer</keyword>
<dbReference type="PROSITE" id="PS00237">
    <property type="entry name" value="G_PROTEIN_RECEP_F1_1"/>
    <property type="match status" value="1"/>
</dbReference>
<accession>A0A8S3Z6M3</accession>
<evidence type="ECO:0000256" key="6">
    <source>
        <dbReference type="ARBA" id="ARBA00023136"/>
    </source>
</evidence>
<feature type="transmembrane region" description="Helical" evidence="12">
    <location>
        <begin position="6"/>
        <end position="31"/>
    </location>
</feature>
<feature type="transmembrane region" description="Helical" evidence="12">
    <location>
        <begin position="43"/>
        <end position="66"/>
    </location>
</feature>
<evidence type="ECO:0000256" key="7">
    <source>
        <dbReference type="ARBA" id="ARBA00023157"/>
    </source>
</evidence>
<dbReference type="OrthoDB" id="9445642at2759"/>
<organism evidence="14 15">
    <name type="scientific">Candidula unifasciata</name>
    <dbReference type="NCBI Taxonomy" id="100452"/>
    <lineage>
        <taxon>Eukaryota</taxon>
        <taxon>Metazoa</taxon>
        <taxon>Spiralia</taxon>
        <taxon>Lophotrochozoa</taxon>
        <taxon>Mollusca</taxon>
        <taxon>Gastropoda</taxon>
        <taxon>Heterobranchia</taxon>
        <taxon>Euthyneura</taxon>
        <taxon>Panpulmonata</taxon>
        <taxon>Eupulmonata</taxon>
        <taxon>Stylommatophora</taxon>
        <taxon>Helicina</taxon>
        <taxon>Helicoidea</taxon>
        <taxon>Geomitridae</taxon>
        <taxon>Candidula</taxon>
    </lineage>
</organism>
<dbReference type="Pfam" id="PF00001">
    <property type="entry name" value="7tm_1"/>
    <property type="match status" value="1"/>
</dbReference>
<evidence type="ECO:0000256" key="12">
    <source>
        <dbReference type="SAM" id="Phobius"/>
    </source>
</evidence>
<evidence type="ECO:0000256" key="4">
    <source>
        <dbReference type="ARBA" id="ARBA00022989"/>
    </source>
</evidence>
<evidence type="ECO:0000256" key="10">
    <source>
        <dbReference type="ARBA" id="ARBA00023224"/>
    </source>
</evidence>
<dbReference type="InterPro" id="IPR000276">
    <property type="entry name" value="GPCR_Rhodpsn"/>
</dbReference>
<dbReference type="PRINTS" id="PR00424">
    <property type="entry name" value="ADENOSINER"/>
</dbReference>
<proteinExistence type="predicted"/>
<evidence type="ECO:0000256" key="8">
    <source>
        <dbReference type="ARBA" id="ARBA00023170"/>
    </source>
</evidence>
<dbReference type="AlphaFoldDB" id="A0A8S3Z6M3"/>
<keyword evidence="2" id="KW-1003">Cell membrane</keyword>
<dbReference type="GO" id="GO:0005886">
    <property type="term" value="C:plasma membrane"/>
    <property type="evidence" value="ECO:0007669"/>
    <property type="project" value="UniProtKB-SubCell"/>
</dbReference>
<sequence length="448" mass="50220">MQTIDIVYISAEAIVGLITTVGNCLVLAVIIKTPQLHTVTNVFVGNLAIADIAVGVLVAPCAALSFLGLPHNFYACVFINCLILMFTNVSILMLMSVAIERFIAIKEPFVYQRILTVRRAFYVNFFVWILGAALGLMPMYGWHRGYQTVTYCRFTEMISYEYMVYFQFFGLVLLPLLIMLCIYIYILLIVRKHTRQTNALHSQFRQSKDAKDFNKDVKAAKVFALVILLFGVFWIPVNLFNCVSLFCGLRCIFPYEALLVAIVMSHANSSINPFLYAASNSRIKRGLKELFRIKLSPQDREQTDFYKHRSSNGFSHARDNSVAPMSNADETSHEDRMKVFTVSSKTFPPSGNISVLPTDDGYKTVKPSPSESDNHKSGLQSNSNHTSTSSVSQHSNQDTNPSAQRPLSQSSHHSKEQGLDNANSTPREMNKPLTIPSVNGESKHDTRA</sequence>
<dbReference type="InterPro" id="IPR017452">
    <property type="entry name" value="GPCR_Rhodpsn_7TM"/>
</dbReference>
<dbReference type="GO" id="GO:0001609">
    <property type="term" value="F:G protein-coupled adenosine receptor activity"/>
    <property type="evidence" value="ECO:0007669"/>
    <property type="project" value="InterPro"/>
</dbReference>
<dbReference type="SUPFAM" id="SSF81321">
    <property type="entry name" value="Family A G protein-coupled receptor-like"/>
    <property type="match status" value="1"/>
</dbReference>
<dbReference type="InterPro" id="IPR001634">
    <property type="entry name" value="Adenosn_rcpt"/>
</dbReference>
<dbReference type="PROSITE" id="PS50262">
    <property type="entry name" value="G_PROTEIN_RECEP_F1_2"/>
    <property type="match status" value="1"/>
</dbReference>
<protein>
    <recommendedName>
        <fullName evidence="13">G-protein coupled receptors family 1 profile domain-containing protein</fullName>
    </recommendedName>
</protein>
<comment type="subcellular location">
    <subcellularLocation>
        <location evidence="1">Cell membrane</location>
        <topology evidence="1">Multi-pass membrane protein</topology>
    </subcellularLocation>
</comment>
<dbReference type="PANTHER" id="PTHR24246:SF27">
    <property type="entry name" value="ADENOSINE RECEPTOR, ISOFORM A"/>
    <property type="match status" value="1"/>
</dbReference>
<dbReference type="PRINTS" id="PR00237">
    <property type="entry name" value="GPCRRHODOPSN"/>
</dbReference>
<comment type="caution">
    <text evidence="14">The sequence shown here is derived from an EMBL/GenBank/DDBJ whole genome shotgun (WGS) entry which is preliminary data.</text>
</comment>
<feature type="domain" description="G-protein coupled receptors family 1 profile" evidence="13">
    <location>
        <begin position="22"/>
        <end position="276"/>
    </location>
</feature>
<gene>
    <name evidence="14" type="ORF">CUNI_LOCUS10682</name>
</gene>
<evidence type="ECO:0000256" key="1">
    <source>
        <dbReference type="ARBA" id="ARBA00004651"/>
    </source>
</evidence>
<evidence type="ECO:0000256" key="9">
    <source>
        <dbReference type="ARBA" id="ARBA00023180"/>
    </source>
</evidence>
<keyword evidence="15" id="KW-1185">Reference proteome</keyword>
<evidence type="ECO:0000259" key="13">
    <source>
        <dbReference type="PROSITE" id="PS50262"/>
    </source>
</evidence>
<dbReference type="SMART" id="SM01381">
    <property type="entry name" value="7TM_GPCR_Srsx"/>
    <property type="match status" value="1"/>
</dbReference>
<keyword evidence="3 12" id="KW-0812">Transmembrane</keyword>
<dbReference type="PANTHER" id="PTHR24246">
    <property type="entry name" value="OLFACTORY RECEPTOR AND ADENOSINE RECEPTOR"/>
    <property type="match status" value="1"/>
</dbReference>
<keyword evidence="4 12" id="KW-1133">Transmembrane helix</keyword>
<feature type="compositionally biased region" description="Polar residues" evidence="11">
    <location>
        <begin position="341"/>
        <end position="355"/>
    </location>
</feature>
<name>A0A8S3Z6M3_9EUPU</name>
<feature type="compositionally biased region" description="Polar residues" evidence="11">
    <location>
        <begin position="398"/>
        <end position="411"/>
    </location>
</feature>